<proteinExistence type="predicted"/>
<feature type="transmembrane region" description="Helical" evidence="1">
    <location>
        <begin position="181"/>
        <end position="204"/>
    </location>
</feature>
<gene>
    <name evidence="2" type="ORF">AN964_18475</name>
</gene>
<dbReference type="RefSeq" id="WP_055741312.1">
    <property type="nucleotide sequence ID" value="NZ_JAAIWL010000050.1"/>
</dbReference>
<comment type="caution">
    <text evidence="2">The sequence shown here is derived from an EMBL/GenBank/DDBJ whole genome shotgun (WGS) entry which is preliminary data.</text>
</comment>
<evidence type="ECO:0000313" key="3">
    <source>
        <dbReference type="Proteomes" id="UP000051888"/>
    </source>
</evidence>
<feature type="transmembrane region" description="Helical" evidence="1">
    <location>
        <begin position="151"/>
        <end position="175"/>
    </location>
</feature>
<keyword evidence="1" id="KW-0812">Transmembrane</keyword>
<dbReference type="AlphaFoldDB" id="A0A0Q3WSL3"/>
<evidence type="ECO:0000313" key="2">
    <source>
        <dbReference type="EMBL" id="KQL51015.1"/>
    </source>
</evidence>
<feature type="transmembrane region" description="Helical" evidence="1">
    <location>
        <begin position="12"/>
        <end position="33"/>
    </location>
</feature>
<organism evidence="2 3">
    <name type="scientific">Heyndrickxia shackletonii</name>
    <dbReference type="NCBI Taxonomy" id="157838"/>
    <lineage>
        <taxon>Bacteria</taxon>
        <taxon>Bacillati</taxon>
        <taxon>Bacillota</taxon>
        <taxon>Bacilli</taxon>
        <taxon>Bacillales</taxon>
        <taxon>Bacillaceae</taxon>
        <taxon>Heyndrickxia</taxon>
    </lineage>
</organism>
<protein>
    <submittedName>
        <fullName evidence="2">Uncharacterized protein</fullName>
    </submittedName>
</protein>
<feature type="transmembrane region" description="Helical" evidence="1">
    <location>
        <begin position="48"/>
        <end position="70"/>
    </location>
</feature>
<feature type="transmembrane region" description="Helical" evidence="1">
    <location>
        <begin position="113"/>
        <end position="130"/>
    </location>
</feature>
<dbReference type="EMBL" id="LJJC01000006">
    <property type="protein sequence ID" value="KQL51015.1"/>
    <property type="molecule type" value="Genomic_DNA"/>
</dbReference>
<evidence type="ECO:0000256" key="1">
    <source>
        <dbReference type="SAM" id="Phobius"/>
    </source>
</evidence>
<reference evidence="2 3" key="1">
    <citation type="submission" date="2015-09" db="EMBL/GenBank/DDBJ databases">
        <title>Genome sequencing project for genomic taxonomy and phylogenomics of Bacillus-like bacteria.</title>
        <authorList>
            <person name="Liu B."/>
            <person name="Wang J."/>
            <person name="Zhu Y."/>
            <person name="Liu G."/>
            <person name="Chen Q."/>
            <person name="Chen Z."/>
            <person name="Lan J."/>
            <person name="Che J."/>
            <person name="Ge C."/>
            <person name="Shi H."/>
            <person name="Pan Z."/>
            <person name="Liu X."/>
        </authorList>
    </citation>
    <scope>NUCLEOTIDE SEQUENCE [LARGE SCALE GENOMIC DNA]</scope>
    <source>
        <strain evidence="2 3">LMG 18435</strain>
    </source>
</reference>
<dbReference type="PATRIC" id="fig|157838.3.peg.4105"/>
<name>A0A0Q3WSL3_9BACI</name>
<dbReference type="Proteomes" id="UP000051888">
    <property type="component" value="Unassembled WGS sequence"/>
</dbReference>
<sequence>MIRDTIDIYNRNIINILIASILLVIPVTFFLLLASEYVYQLDIDHPNIPIFFFVILNFTVLFPPFFIVAWKDQNDQAYRWVDMLKAFLKQFGYVLVFTLIFYIIAVYGAVLLLIPTFIGLSMILLLPLFVNKATIRDSLSSAWNILKEENIFILIDLLIIISLNLFVWSGALYIVKGFENNMFFFIILRCIINALVFPVIYIYLTIKYQRNDTNALKGQ</sequence>
<keyword evidence="1" id="KW-0472">Membrane</keyword>
<accession>A0A0Q3WSL3</accession>
<keyword evidence="3" id="KW-1185">Reference proteome</keyword>
<dbReference type="OrthoDB" id="2841019at2"/>
<feature type="transmembrane region" description="Helical" evidence="1">
    <location>
        <begin position="91"/>
        <end position="107"/>
    </location>
</feature>
<dbReference type="STRING" id="157838.AN964_18475"/>
<keyword evidence="1" id="KW-1133">Transmembrane helix</keyword>